<dbReference type="Proteomes" id="UP000540656">
    <property type="component" value="Unassembled WGS sequence"/>
</dbReference>
<gene>
    <name evidence="1" type="ORF">BJ980_002440</name>
</gene>
<keyword evidence="2" id="KW-1185">Reference proteome</keyword>
<evidence type="ECO:0000313" key="1">
    <source>
        <dbReference type="EMBL" id="NYG59517.1"/>
    </source>
</evidence>
<organism evidence="1 2">
    <name type="scientific">Nocardioides daedukensis</name>
    <dbReference type="NCBI Taxonomy" id="634462"/>
    <lineage>
        <taxon>Bacteria</taxon>
        <taxon>Bacillati</taxon>
        <taxon>Actinomycetota</taxon>
        <taxon>Actinomycetes</taxon>
        <taxon>Propionibacteriales</taxon>
        <taxon>Nocardioidaceae</taxon>
        <taxon>Nocardioides</taxon>
    </lineage>
</organism>
<dbReference type="AlphaFoldDB" id="A0A7Y9UQQ3"/>
<dbReference type="RefSeq" id="WP_179502557.1">
    <property type="nucleotide sequence ID" value="NZ_JACCAA010000001.1"/>
</dbReference>
<comment type="caution">
    <text evidence="1">The sequence shown here is derived from an EMBL/GenBank/DDBJ whole genome shotgun (WGS) entry which is preliminary data.</text>
</comment>
<proteinExistence type="predicted"/>
<reference evidence="1 2" key="1">
    <citation type="submission" date="2020-07" db="EMBL/GenBank/DDBJ databases">
        <title>Sequencing the genomes of 1000 actinobacteria strains.</title>
        <authorList>
            <person name="Klenk H.-P."/>
        </authorList>
    </citation>
    <scope>NUCLEOTIDE SEQUENCE [LARGE SCALE GENOMIC DNA]</scope>
    <source>
        <strain evidence="1 2">DSM 23819</strain>
    </source>
</reference>
<name>A0A7Y9UQQ3_9ACTN</name>
<dbReference type="EMBL" id="JACCAA010000001">
    <property type="protein sequence ID" value="NYG59517.1"/>
    <property type="molecule type" value="Genomic_DNA"/>
</dbReference>
<sequence length="61" mass="6761">MRRELAVVARRTCTCGASNPQLLRDELAIVVVTHDAALLDDRKNCRLNAQELQVRRATTAG</sequence>
<protein>
    <submittedName>
        <fullName evidence="1">Uncharacterized protein</fullName>
    </submittedName>
</protein>
<evidence type="ECO:0000313" key="2">
    <source>
        <dbReference type="Proteomes" id="UP000540656"/>
    </source>
</evidence>
<accession>A0A7Y9UQQ3</accession>